<protein>
    <submittedName>
        <fullName evidence="9">S8 family serine peptidase</fullName>
    </submittedName>
</protein>
<evidence type="ECO:0000313" key="10">
    <source>
        <dbReference type="Proteomes" id="UP001595798"/>
    </source>
</evidence>
<dbReference type="PROSITE" id="PS00136">
    <property type="entry name" value="SUBTILASE_ASP"/>
    <property type="match status" value="1"/>
</dbReference>
<dbReference type="PANTHER" id="PTHR43806:SF11">
    <property type="entry name" value="CEREVISIN-RELATED"/>
    <property type="match status" value="1"/>
</dbReference>
<dbReference type="RefSeq" id="WP_379885688.1">
    <property type="nucleotide sequence ID" value="NZ_JBHSDI010000007.1"/>
</dbReference>
<dbReference type="Gene3D" id="3.40.50.200">
    <property type="entry name" value="Peptidase S8/S53 domain"/>
    <property type="match status" value="1"/>
</dbReference>
<dbReference type="InterPro" id="IPR015500">
    <property type="entry name" value="Peptidase_S8_subtilisin-rel"/>
</dbReference>
<dbReference type="InterPro" id="IPR022398">
    <property type="entry name" value="Peptidase_S8_His-AS"/>
</dbReference>
<evidence type="ECO:0000256" key="2">
    <source>
        <dbReference type="ARBA" id="ARBA00022670"/>
    </source>
</evidence>
<sequence>MSMFSFGQYRGYSLAIIATSGFLAGCGGGGGGGDSDLGRDGSGSSTIQGIMSIESGSRVDSDYADLWRVNGESWPPGSGTSVDLPIPATAAGYLSASGGTYEGTDLGYPADAADEYTVSLLEGDRYSLQCFPSDDGSVDDLDATLLLDGTPVISNTACGSGGTVPPSGHATISVSSSAGGPFRYVLTIAPQGSLRSFDARWPEPDLQVNEAVLSGPAAVTSTLSSSGQQATSVMDSMRSIGPDLWHIRRDMGVRALSTGPSASSDPRAETIEWIRTMREEFGLAVEPNYLFRHTAPTGDDEFYVSSSGEGPDNWNLDQINMSSAWSRAGDPSGQGVGVAIMDTGLLSTNLGTYGAWHEDLAANVVAEGGTLDFVSSTYDVDGTGGRDANPATPLTPDSEASTSFHGTHVAGIVAAVDNASGTIGIAYEATIMPYRVLGVDSVTGRDGVGSLSDLLDAIATAANRADQVDVINLSLGGLPQLEALQTVTDFAYGNGILVVAAGGNSGDASATYPAANWRVLGVGATDRNRDLASYSNYGQSVDLLAPGGSLDDGIVNAYGDVDGSNNISSGYAYLAGTSMAAPHVTGVYALMKDVANVTPDQFRAQLIAGNLTNTDAASLNNYDYALHGAGLLDANKAMDPGTVGQFPTVVSAWPRLLELSPSGNESQALLEVLKESTAAAPQVSGAPTVPAPFILTHGNGDPVQSGDLLDGSLNVRVDPDQVPEGRPLAEEIIITYTADSTADSGTRDLVLPVYVQATDEESQRTAGRHYVLLLDINDFGSARSQGVVADYDSGKYEYGFSEVASGDYILVAGTDLDNNGVICENGEACAEYPRAGDREIISIGSGEALQLDMTTSFRRPSLGEMGLPRYGFEGYPVPDRLTGDQPVDKQVQ</sequence>
<feature type="active site" description="Charge relay system" evidence="5">
    <location>
        <position position="342"/>
    </location>
</feature>
<dbReference type="InterPro" id="IPR036852">
    <property type="entry name" value="Peptidase_S8/S53_dom_sf"/>
</dbReference>
<dbReference type="PROSITE" id="PS51892">
    <property type="entry name" value="SUBTILASE"/>
    <property type="match status" value="1"/>
</dbReference>
<dbReference type="SUPFAM" id="SSF52743">
    <property type="entry name" value="Subtilisin-like"/>
    <property type="match status" value="1"/>
</dbReference>
<keyword evidence="3 5" id="KW-0378">Hydrolase</keyword>
<organism evidence="9 10">
    <name type="scientific">Marinobacter lacisalsi</name>
    <dbReference type="NCBI Taxonomy" id="475979"/>
    <lineage>
        <taxon>Bacteria</taxon>
        <taxon>Pseudomonadati</taxon>
        <taxon>Pseudomonadota</taxon>
        <taxon>Gammaproteobacteria</taxon>
        <taxon>Pseudomonadales</taxon>
        <taxon>Marinobacteraceae</taxon>
        <taxon>Marinobacter</taxon>
    </lineage>
</organism>
<evidence type="ECO:0000256" key="7">
    <source>
        <dbReference type="SAM" id="MobiDB-lite"/>
    </source>
</evidence>
<name>A0ABV8QFC8_9GAMM</name>
<evidence type="ECO:0000256" key="1">
    <source>
        <dbReference type="ARBA" id="ARBA00011073"/>
    </source>
</evidence>
<dbReference type="InterPro" id="IPR000209">
    <property type="entry name" value="Peptidase_S8/S53_dom"/>
</dbReference>
<evidence type="ECO:0000256" key="4">
    <source>
        <dbReference type="ARBA" id="ARBA00022825"/>
    </source>
</evidence>
<dbReference type="PRINTS" id="PR00723">
    <property type="entry name" value="SUBTILISIN"/>
</dbReference>
<feature type="active site" description="Charge relay system" evidence="5">
    <location>
        <position position="405"/>
    </location>
</feature>
<accession>A0ABV8QFC8</accession>
<dbReference type="InterPro" id="IPR023827">
    <property type="entry name" value="Peptidase_S8_Asp-AS"/>
</dbReference>
<dbReference type="Pfam" id="PF00082">
    <property type="entry name" value="Peptidase_S8"/>
    <property type="match status" value="1"/>
</dbReference>
<feature type="domain" description="Peptidase S8/S53" evidence="8">
    <location>
        <begin position="333"/>
        <end position="608"/>
    </location>
</feature>
<keyword evidence="4 5" id="KW-0720">Serine protease</keyword>
<comment type="similarity">
    <text evidence="1 5 6">Belongs to the peptidase S8 family.</text>
</comment>
<dbReference type="InterPro" id="IPR023828">
    <property type="entry name" value="Peptidase_S8_Ser-AS"/>
</dbReference>
<evidence type="ECO:0000256" key="5">
    <source>
        <dbReference type="PROSITE-ProRule" id="PRU01240"/>
    </source>
</evidence>
<feature type="active site" description="Charge relay system" evidence="5">
    <location>
        <position position="578"/>
    </location>
</feature>
<dbReference type="PROSITE" id="PS00138">
    <property type="entry name" value="SUBTILASE_SER"/>
    <property type="match status" value="1"/>
</dbReference>
<evidence type="ECO:0000256" key="6">
    <source>
        <dbReference type="RuleBase" id="RU003355"/>
    </source>
</evidence>
<keyword evidence="10" id="KW-1185">Reference proteome</keyword>
<reference evidence="10" key="1">
    <citation type="journal article" date="2019" name="Int. J. Syst. Evol. Microbiol.">
        <title>The Global Catalogue of Microorganisms (GCM) 10K type strain sequencing project: providing services to taxonomists for standard genome sequencing and annotation.</title>
        <authorList>
            <consortium name="The Broad Institute Genomics Platform"/>
            <consortium name="The Broad Institute Genome Sequencing Center for Infectious Disease"/>
            <person name="Wu L."/>
            <person name="Ma J."/>
        </authorList>
    </citation>
    <scope>NUCLEOTIDE SEQUENCE [LARGE SCALE GENOMIC DNA]</scope>
    <source>
        <strain evidence="10">CECT 7297</strain>
    </source>
</reference>
<proteinExistence type="inferred from homology"/>
<feature type="region of interest" description="Disordered" evidence="7">
    <location>
        <begin position="383"/>
        <end position="402"/>
    </location>
</feature>
<dbReference type="Proteomes" id="UP001595798">
    <property type="component" value="Unassembled WGS sequence"/>
</dbReference>
<keyword evidence="2 5" id="KW-0645">Protease</keyword>
<dbReference type="PROSITE" id="PS00137">
    <property type="entry name" value="SUBTILASE_HIS"/>
    <property type="match status" value="1"/>
</dbReference>
<dbReference type="EMBL" id="JBHSDI010000007">
    <property type="protein sequence ID" value="MFC4258272.1"/>
    <property type="molecule type" value="Genomic_DNA"/>
</dbReference>
<comment type="caution">
    <text evidence="9">The sequence shown here is derived from an EMBL/GenBank/DDBJ whole genome shotgun (WGS) entry which is preliminary data.</text>
</comment>
<evidence type="ECO:0000313" key="9">
    <source>
        <dbReference type="EMBL" id="MFC4258272.1"/>
    </source>
</evidence>
<evidence type="ECO:0000259" key="8">
    <source>
        <dbReference type="Pfam" id="PF00082"/>
    </source>
</evidence>
<gene>
    <name evidence="9" type="ORF">ACFOZ5_04395</name>
</gene>
<dbReference type="PANTHER" id="PTHR43806">
    <property type="entry name" value="PEPTIDASE S8"/>
    <property type="match status" value="1"/>
</dbReference>
<dbReference type="InterPro" id="IPR050131">
    <property type="entry name" value="Peptidase_S8_subtilisin-like"/>
</dbReference>
<evidence type="ECO:0000256" key="3">
    <source>
        <dbReference type="ARBA" id="ARBA00022801"/>
    </source>
</evidence>